<dbReference type="AlphaFoldDB" id="A0AAW0GFY3"/>
<dbReference type="GO" id="GO:0005096">
    <property type="term" value="F:GTPase activator activity"/>
    <property type="evidence" value="ECO:0007669"/>
    <property type="project" value="InterPro"/>
</dbReference>
<dbReference type="InterPro" id="IPR016024">
    <property type="entry name" value="ARM-type_fold"/>
</dbReference>
<dbReference type="GO" id="GO:0048487">
    <property type="term" value="F:beta-tubulin binding"/>
    <property type="evidence" value="ECO:0007669"/>
    <property type="project" value="InterPro"/>
</dbReference>
<dbReference type="Pfam" id="PF25767">
    <property type="entry name" value="ARM_TBCD_2nd"/>
    <property type="match status" value="1"/>
</dbReference>
<evidence type="ECO:0000256" key="1">
    <source>
        <dbReference type="ARBA" id="ARBA00023186"/>
    </source>
</evidence>
<dbReference type="Proteomes" id="UP001385951">
    <property type="component" value="Unassembled WGS sequence"/>
</dbReference>
<dbReference type="Pfam" id="PF23579">
    <property type="entry name" value="ARM_TBCD"/>
    <property type="match status" value="1"/>
</dbReference>
<comment type="caution">
    <text evidence="5">The sequence shown here is derived from an EMBL/GenBank/DDBJ whole genome shotgun (WGS) entry which is preliminary data.</text>
</comment>
<dbReference type="InterPro" id="IPR022577">
    <property type="entry name" value="TBCD_C"/>
</dbReference>
<dbReference type="SUPFAM" id="SSF48371">
    <property type="entry name" value="ARM repeat"/>
    <property type="match status" value="1"/>
</dbReference>
<dbReference type="PANTHER" id="PTHR12658:SF0">
    <property type="entry name" value="TUBULIN-SPECIFIC CHAPERONE D"/>
    <property type="match status" value="1"/>
</dbReference>
<dbReference type="InterPro" id="IPR011989">
    <property type="entry name" value="ARM-like"/>
</dbReference>
<dbReference type="PANTHER" id="PTHR12658">
    <property type="entry name" value="BETA-TUBULIN COFACTOR D"/>
    <property type="match status" value="1"/>
</dbReference>
<keyword evidence="6" id="KW-1185">Reference proteome</keyword>
<dbReference type="Gene3D" id="1.25.10.10">
    <property type="entry name" value="Leucine-rich Repeat Variant"/>
    <property type="match status" value="1"/>
</dbReference>
<dbReference type="InterPro" id="IPR021133">
    <property type="entry name" value="HEAT_type_2"/>
</dbReference>
<proteinExistence type="predicted"/>
<name>A0AAW0GFY3_9APHY</name>
<dbReference type="GO" id="GO:0007021">
    <property type="term" value="P:tubulin complex assembly"/>
    <property type="evidence" value="ECO:0007669"/>
    <property type="project" value="InterPro"/>
</dbReference>
<dbReference type="GO" id="GO:0007023">
    <property type="term" value="P:post-chaperonin tubulin folding pathway"/>
    <property type="evidence" value="ECO:0007669"/>
    <property type="project" value="InterPro"/>
</dbReference>
<sequence length="1116" mass="124961">MPQEQVNIDQIIEQKAEEEDFEGKLFRGFEKHQEFTDLQNAFLSGHGDRDEDAILYKLSLLFHEYLEQSYLLDPYLEQLVAPVVEQLKAHAVELQPLTSDSAQGARIGRIATLLYDYIKFRGHKTITRFFPHEIADLSIALDYLRLPGGLVQDPTQWPLRYVMLLWLSLICMLPFDLAQFDESDKPGHTASEIENVAKSHLHKAGIERDSAAILLARLYLRKDMHIKFPTFLEWCVQVVNTSSEPFSAIGCVRVLCEVANSGSSDMIQTNRTTLLGITRSIPQRSILTNNTIMRTLRTKLLSRVAIRLLPGRSPGLRRKGRLLSGEETVSSGLEEVDIDVPEEVEEVLEELFQSLQDKDTFVRYSAAKGIARIAERLPSDFVEQVFDNVLQLFTIHSIGLARTYDMPAIAESTWHGACLACAEIARRSLVPDNRLPDLFGWMSKALYFDIRQGAHSIGSNVRDATSYVLWSLARAQSLDALAPYAESLSQQLVTVACFDREVHIRRAASAAYQEYVGRTNLFPHGIDVLRKTDFYAVGTRRHAFLVAASEVAEHDEYRPSLLEHLITTTIRHWDPTMRQLGAKAIREICQLDMLQLIPKCSERVSEYLTFPDASDIHGALLTLSELAVASTNVPELAEVRRNIFSYVSKIPSNIVESPRHEIVTAAACQVIANSVSTSDLKTQQGAITPEWRKIIDFALKSKGTMVQESAADAMAALNFLLSSVDSKSATRISNVEARKYAYESLPSILRNILPDISHHISSEVSCRIYSSLRAGLEDYTMDERGDVGSWIRVVCIKGLADVAEMFLTNALAVPNIEEYLPPDHYHRAIAGLLKQGVERLDNVRLQAGHQVLRLLSLQLPEIPGIERWRIHGESLMKELFLSDKERTGWNEGAWLYPRAVRLLDIPEYRETLLAGLVLGASSKTDSTQRPVSASLVNYANTLPASQESSTGYSLSALIHDLITPANKNLVSNAIVIPALQTCGVLLEADALEALYDDEHGLQNLRLVMSVATKNVSKIKNVQRILLSMKVVVNLLSASELREQCIVQLPVFLGHQYPKVRGETAEYFYLFLQSKDVEMDTDDVEAILLETAWTVIDLSEAQEAAQKCKDVLQSTLP</sequence>
<dbReference type="InterPro" id="IPR033162">
    <property type="entry name" value="TBCD"/>
</dbReference>
<reference evidence="5 6" key="1">
    <citation type="submission" date="2022-09" db="EMBL/GenBank/DDBJ databases">
        <authorList>
            <person name="Palmer J.M."/>
        </authorList>
    </citation>
    <scope>NUCLEOTIDE SEQUENCE [LARGE SCALE GENOMIC DNA]</scope>
    <source>
        <strain evidence="5 6">DSM 7382</strain>
    </source>
</reference>
<evidence type="ECO:0000259" key="4">
    <source>
        <dbReference type="Pfam" id="PF25767"/>
    </source>
</evidence>
<evidence type="ECO:0000313" key="5">
    <source>
        <dbReference type="EMBL" id="KAK7690095.1"/>
    </source>
</evidence>
<dbReference type="InterPro" id="IPR058033">
    <property type="entry name" value="ARM_TBCD_2nd"/>
</dbReference>
<evidence type="ECO:0000313" key="6">
    <source>
        <dbReference type="Proteomes" id="UP001385951"/>
    </source>
</evidence>
<feature type="domain" description="Tubulin-folding cofactor D C-terminal" evidence="3">
    <location>
        <begin position="826"/>
        <end position="1023"/>
    </location>
</feature>
<organism evidence="5 6">
    <name type="scientific">Cerrena zonata</name>
    <dbReference type="NCBI Taxonomy" id="2478898"/>
    <lineage>
        <taxon>Eukaryota</taxon>
        <taxon>Fungi</taxon>
        <taxon>Dikarya</taxon>
        <taxon>Basidiomycota</taxon>
        <taxon>Agaricomycotina</taxon>
        <taxon>Agaricomycetes</taxon>
        <taxon>Polyporales</taxon>
        <taxon>Cerrenaceae</taxon>
        <taxon>Cerrena</taxon>
    </lineage>
</organism>
<dbReference type="EMBL" id="JASBNA010000007">
    <property type="protein sequence ID" value="KAK7690095.1"/>
    <property type="molecule type" value="Genomic_DNA"/>
</dbReference>
<dbReference type="Pfam" id="PF12612">
    <property type="entry name" value="TFCD_C"/>
    <property type="match status" value="1"/>
</dbReference>
<accession>A0AAW0GFY3</accession>
<protein>
    <recommendedName>
        <fullName evidence="7">Tubulin-specific chaperone D</fullName>
    </recommendedName>
</protein>
<feature type="domain" description="Tubulin-folding cofactor D ARM repeats" evidence="4">
    <location>
        <begin position="331"/>
        <end position="526"/>
    </location>
</feature>
<dbReference type="PROSITE" id="PS50077">
    <property type="entry name" value="HEAT_REPEAT"/>
    <property type="match status" value="1"/>
</dbReference>
<evidence type="ECO:0000256" key="2">
    <source>
        <dbReference type="PROSITE-ProRule" id="PRU00103"/>
    </source>
</evidence>
<dbReference type="GO" id="GO:0000226">
    <property type="term" value="P:microtubule cytoskeleton organization"/>
    <property type="evidence" value="ECO:0007669"/>
    <property type="project" value="TreeGrafter"/>
</dbReference>
<feature type="repeat" description="HEAT" evidence="2">
    <location>
        <begin position="347"/>
        <end position="384"/>
    </location>
</feature>
<keyword evidence="1" id="KW-0143">Chaperone</keyword>
<evidence type="ECO:0008006" key="7">
    <source>
        <dbReference type="Google" id="ProtNLM"/>
    </source>
</evidence>
<evidence type="ECO:0000259" key="3">
    <source>
        <dbReference type="Pfam" id="PF12612"/>
    </source>
</evidence>
<gene>
    <name evidence="5" type="ORF">QCA50_006741</name>
</gene>